<evidence type="ECO:0008006" key="5">
    <source>
        <dbReference type="Google" id="ProtNLM"/>
    </source>
</evidence>
<dbReference type="OrthoDB" id="785851at2759"/>
<accession>A0A9D4VFE8</accession>
<dbReference type="PANTHER" id="PTHR31029:SF4">
    <property type="entry name" value="CYCLIN-DEPENDENT KINASE-LIKE PROTEIN"/>
    <property type="match status" value="1"/>
</dbReference>
<feature type="compositionally biased region" description="Low complexity" evidence="2">
    <location>
        <begin position="1"/>
        <end position="26"/>
    </location>
</feature>
<evidence type="ECO:0000256" key="1">
    <source>
        <dbReference type="SAM" id="Coils"/>
    </source>
</evidence>
<comment type="caution">
    <text evidence="3">The sequence shown here is derived from an EMBL/GenBank/DDBJ whole genome shotgun (WGS) entry which is preliminary data.</text>
</comment>
<reference evidence="3 4" key="1">
    <citation type="journal article" date="2022" name="Nat. Genet.">
        <title>Improved pea reference genome and pan-genome highlight genomic features and evolutionary characteristics.</title>
        <authorList>
            <person name="Yang T."/>
            <person name="Liu R."/>
            <person name="Luo Y."/>
            <person name="Hu S."/>
            <person name="Wang D."/>
            <person name="Wang C."/>
            <person name="Pandey M.K."/>
            <person name="Ge S."/>
            <person name="Xu Q."/>
            <person name="Li N."/>
            <person name="Li G."/>
            <person name="Huang Y."/>
            <person name="Saxena R.K."/>
            <person name="Ji Y."/>
            <person name="Li M."/>
            <person name="Yan X."/>
            <person name="He Y."/>
            <person name="Liu Y."/>
            <person name="Wang X."/>
            <person name="Xiang C."/>
            <person name="Varshney R.K."/>
            <person name="Ding H."/>
            <person name="Gao S."/>
            <person name="Zong X."/>
        </authorList>
    </citation>
    <scope>NUCLEOTIDE SEQUENCE [LARGE SCALE GENOMIC DNA]</scope>
    <source>
        <strain evidence="3 4">cv. Zhongwan 6</strain>
    </source>
</reference>
<feature type="compositionally biased region" description="Basic residues" evidence="2">
    <location>
        <begin position="66"/>
        <end position="80"/>
    </location>
</feature>
<dbReference type="PANTHER" id="PTHR31029">
    <property type="entry name" value="CYCLIN-DEPENDENT KINASE-LIKE PROTEIN"/>
    <property type="match status" value="1"/>
</dbReference>
<feature type="coiled-coil region" evidence="1">
    <location>
        <begin position="177"/>
        <end position="218"/>
    </location>
</feature>
<keyword evidence="4" id="KW-1185">Reference proteome</keyword>
<organism evidence="3 4">
    <name type="scientific">Pisum sativum</name>
    <name type="common">Garden pea</name>
    <name type="synonym">Lathyrus oleraceus</name>
    <dbReference type="NCBI Taxonomy" id="3888"/>
    <lineage>
        <taxon>Eukaryota</taxon>
        <taxon>Viridiplantae</taxon>
        <taxon>Streptophyta</taxon>
        <taxon>Embryophyta</taxon>
        <taxon>Tracheophyta</taxon>
        <taxon>Spermatophyta</taxon>
        <taxon>Magnoliopsida</taxon>
        <taxon>eudicotyledons</taxon>
        <taxon>Gunneridae</taxon>
        <taxon>Pentapetalae</taxon>
        <taxon>rosids</taxon>
        <taxon>fabids</taxon>
        <taxon>Fabales</taxon>
        <taxon>Fabaceae</taxon>
        <taxon>Papilionoideae</taxon>
        <taxon>50 kb inversion clade</taxon>
        <taxon>NPAAA clade</taxon>
        <taxon>Hologalegina</taxon>
        <taxon>IRL clade</taxon>
        <taxon>Fabeae</taxon>
        <taxon>Lathyrus</taxon>
    </lineage>
</organism>
<feature type="region of interest" description="Disordered" evidence="2">
    <location>
        <begin position="1"/>
        <end position="111"/>
    </location>
</feature>
<dbReference type="Proteomes" id="UP001058974">
    <property type="component" value="Chromosome 7"/>
</dbReference>
<gene>
    <name evidence="3" type="ORF">KIW84_070208</name>
</gene>
<proteinExistence type="predicted"/>
<dbReference type="InterPro" id="IPR042316">
    <property type="entry name" value="IRKI-like"/>
</dbReference>
<protein>
    <recommendedName>
        <fullName evidence="5">IRK-interacting protein</fullName>
    </recommendedName>
</protein>
<keyword evidence="1" id="KW-0175">Coiled coil</keyword>
<evidence type="ECO:0000313" key="4">
    <source>
        <dbReference type="Proteomes" id="UP001058974"/>
    </source>
</evidence>
<feature type="compositionally biased region" description="Low complexity" evidence="2">
    <location>
        <begin position="55"/>
        <end position="65"/>
    </location>
</feature>
<dbReference type="EMBL" id="JAMSHJ010000007">
    <property type="protein sequence ID" value="KAI5382692.1"/>
    <property type="molecule type" value="Genomic_DNA"/>
</dbReference>
<dbReference type="Gramene" id="Psat07G0020800-T1">
    <property type="protein sequence ID" value="KAI5382692.1"/>
    <property type="gene ID" value="KIW84_070208"/>
</dbReference>
<name>A0A9D4VFE8_PEA</name>
<dbReference type="AlphaFoldDB" id="A0A9D4VFE8"/>
<evidence type="ECO:0000256" key="2">
    <source>
        <dbReference type="SAM" id="MobiDB-lite"/>
    </source>
</evidence>
<evidence type="ECO:0000313" key="3">
    <source>
        <dbReference type="EMBL" id="KAI5382692.1"/>
    </source>
</evidence>
<sequence length="515" mass="58432">MASSSSSSTSSISSPSSSKSPPLISSRHSPQFTPIQEEHEFDEYSNENRSQSRRTTPTNSTTPNHNHNHNHHHHLHHIHHPPTPIVNKNTKNHKKKRSETDQEDGSVSCNKCRPHSRDKIFILPYDQTNSGNRSYSSLLASPNGIFKSIVSKLTRKSPMSATTNNSNNNEEQWKMAVSELSHKLVQATRKRDEALQEASRLMNSMSELEKKLNKLEIYCHGLKSGLEECNINSNNTNSTVANSSVSQKNIYHHHVLQDTDNNVVQHFLVSVSEARSSVRLLSRSLTMQLRHTGNKVYEKVSSLLQPYDIKISFSKNPRSLLFYLEALLNKTFFEDFESIAFQKNGCNRILNPMERCESSYTSFNMIHGLTWDEVLSKGTRHFSEDFSRFCDRKMSEIVAMLGWNRAWSEPLLQAFFVASKSVWMVHLLANSVHPSLTIFRVDKGVNYDSVYMEDMGGDKSSRLVPNMVRIMVAPGFYVYGSAVKCKVLCRYLTNSNINNNNNGSNKQDKGLTPSP</sequence>